<evidence type="ECO:0000313" key="17">
    <source>
        <dbReference type="EMBL" id="RUT30971.1"/>
    </source>
</evidence>
<evidence type="ECO:0000256" key="10">
    <source>
        <dbReference type="ARBA" id="ARBA00022833"/>
    </source>
</evidence>
<dbReference type="RefSeq" id="WP_127188217.1">
    <property type="nucleotide sequence ID" value="NZ_RZNJ01000003.1"/>
</dbReference>
<evidence type="ECO:0000256" key="7">
    <source>
        <dbReference type="ARBA" id="ARBA00022670"/>
    </source>
</evidence>
<dbReference type="GO" id="GO:0008237">
    <property type="term" value="F:metallopeptidase activity"/>
    <property type="evidence" value="ECO:0007669"/>
    <property type="project" value="UniProtKB-UniRule"/>
</dbReference>
<feature type="domain" description="Aminopeptidase N-like N-terminal" evidence="16">
    <location>
        <begin position="50"/>
        <end position="192"/>
    </location>
</feature>
<keyword evidence="18" id="KW-1185">Reference proteome</keyword>
<dbReference type="GO" id="GO:0008270">
    <property type="term" value="F:zinc ion binding"/>
    <property type="evidence" value="ECO:0007669"/>
    <property type="project" value="InterPro"/>
</dbReference>
<dbReference type="Gene3D" id="2.60.40.1840">
    <property type="match status" value="1"/>
</dbReference>
<feature type="domain" description="Peptidase M1 alanyl aminopeptidase Ig-like fold" evidence="14">
    <location>
        <begin position="450"/>
        <end position="551"/>
    </location>
</feature>
<dbReference type="CDD" id="cd09600">
    <property type="entry name" value="M1_APN"/>
    <property type="match status" value="1"/>
</dbReference>
<evidence type="ECO:0000256" key="4">
    <source>
        <dbReference type="ARBA" id="ARBA00012564"/>
    </source>
</evidence>
<reference evidence="17 18" key="1">
    <citation type="journal article" date="2016" name="Int. J. Syst. Evol. Microbiol.">
        <title>Arsenicitalea aurantiaca gen. nov., sp. nov., a new member of the family Hyphomicrobiaceae, isolated from high-arsenic sediment.</title>
        <authorList>
            <person name="Mu Y."/>
            <person name="Zhou L."/>
            <person name="Zeng X.C."/>
            <person name="Liu L."/>
            <person name="Pan Y."/>
            <person name="Chen X."/>
            <person name="Wang J."/>
            <person name="Li S."/>
            <person name="Li W.J."/>
            <person name="Wang Y."/>
        </authorList>
    </citation>
    <scope>NUCLEOTIDE SEQUENCE [LARGE SCALE GENOMIC DNA]</scope>
    <source>
        <strain evidence="17 18">42-50</strain>
    </source>
</reference>
<evidence type="ECO:0000256" key="8">
    <source>
        <dbReference type="ARBA" id="ARBA00022723"/>
    </source>
</evidence>
<evidence type="ECO:0000313" key="18">
    <source>
        <dbReference type="Proteomes" id="UP000281547"/>
    </source>
</evidence>
<keyword evidence="11" id="KW-0482">Metalloprotease</keyword>
<dbReference type="Gene3D" id="2.60.40.1730">
    <property type="entry name" value="tricorn interacting facor f3 domain"/>
    <property type="match status" value="1"/>
</dbReference>
<evidence type="ECO:0000256" key="3">
    <source>
        <dbReference type="ARBA" id="ARBA00010136"/>
    </source>
</evidence>
<dbReference type="InterPro" id="IPR001930">
    <property type="entry name" value="Peptidase_M1"/>
</dbReference>
<dbReference type="SUPFAM" id="SSF63737">
    <property type="entry name" value="Leukotriene A4 hydrolase N-terminal domain"/>
    <property type="match status" value="1"/>
</dbReference>
<dbReference type="Pfam" id="PF17900">
    <property type="entry name" value="Peptidase_M1_N"/>
    <property type="match status" value="1"/>
</dbReference>
<dbReference type="AlphaFoldDB" id="A0A433XA57"/>
<evidence type="ECO:0000259" key="15">
    <source>
        <dbReference type="Pfam" id="PF17432"/>
    </source>
</evidence>
<keyword evidence="9" id="KW-0378">Hydrolase</keyword>
<evidence type="ECO:0000256" key="6">
    <source>
        <dbReference type="ARBA" id="ARBA00022438"/>
    </source>
</evidence>
<dbReference type="InterPro" id="IPR045357">
    <property type="entry name" value="Aminopeptidase_N-like_N"/>
</dbReference>
<dbReference type="Proteomes" id="UP000281547">
    <property type="component" value="Unassembled WGS sequence"/>
</dbReference>
<dbReference type="Gene3D" id="1.25.50.10">
    <property type="entry name" value="Peptidase M1, alanyl aminopeptidase, C-terminal domain"/>
    <property type="match status" value="1"/>
</dbReference>
<dbReference type="NCBIfam" id="TIGR02414">
    <property type="entry name" value="pepN_proteo"/>
    <property type="match status" value="1"/>
</dbReference>
<dbReference type="Pfam" id="PF11940">
    <property type="entry name" value="DUF3458"/>
    <property type="match status" value="1"/>
</dbReference>
<keyword evidence="10" id="KW-0862">Zinc</keyword>
<dbReference type="InterPro" id="IPR037144">
    <property type="entry name" value="Peptidase_M1_pepN_C_sf"/>
</dbReference>
<evidence type="ECO:0000256" key="9">
    <source>
        <dbReference type="ARBA" id="ARBA00022801"/>
    </source>
</evidence>
<evidence type="ECO:0000256" key="5">
    <source>
        <dbReference type="ARBA" id="ARBA00015611"/>
    </source>
</evidence>
<dbReference type="Pfam" id="PF01433">
    <property type="entry name" value="Peptidase_M1"/>
    <property type="match status" value="1"/>
</dbReference>
<dbReference type="FunFam" id="3.30.2010.30:FF:000002">
    <property type="entry name" value="Putative aminopeptidase N"/>
    <property type="match status" value="1"/>
</dbReference>
<dbReference type="EC" id="3.4.11.2" evidence="4 12"/>
<feature type="domain" description="Peptidase M1 alanyl aminopeptidase C-terminal" evidence="15">
    <location>
        <begin position="557"/>
        <end position="877"/>
    </location>
</feature>
<dbReference type="OrthoDB" id="100605at2"/>
<dbReference type="PANTHER" id="PTHR46322">
    <property type="entry name" value="PUROMYCIN-SENSITIVE AMINOPEPTIDASE"/>
    <property type="match status" value="1"/>
</dbReference>
<evidence type="ECO:0000256" key="2">
    <source>
        <dbReference type="ARBA" id="ARBA00001947"/>
    </source>
</evidence>
<comment type="cofactor">
    <cofactor evidence="2">
        <name>Zn(2+)</name>
        <dbReference type="ChEBI" id="CHEBI:29105"/>
    </cofactor>
</comment>
<dbReference type="InterPro" id="IPR024601">
    <property type="entry name" value="Peptidase_M1_pepN_C"/>
</dbReference>
<evidence type="ECO:0000259" key="16">
    <source>
        <dbReference type="Pfam" id="PF17900"/>
    </source>
</evidence>
<proteinExistence type="inferred from homology"/>
<dbReference type="PANTHER" id="PTHR46322:SF1">
    <property type="entry name" value="PUROMYCIN-SENSITIVE AMINOPEPTIDASE"/>
    <property type="match status" value="1"/>
</dbReference>
<feature type="domain" description="Peptidase M1 membrane alanine aminopeptidase" evidence="13">
    <location>
        <begin position="231"/>
        <end position="445"/>
    </location>
</feature>
<dbReference type="InterPro" id="IPR027268">
    <property type="entry name" value="Peptidase_M4/M1_CTD_sf"/>
</dbReference>
<comment type="similarity">
    <text evidence="3">Belongs to the peptidase M1 family.</text>
</comment>
<evidence type="ECO:0000259" key="14">
    <source>
        <dbReference type="Pfam" id="PF11940"/>
    </source>
</evidence>
<dbReference type="InterPro" id="IPR012779">
    <property type="entry name" value="Peptidase_M1_pepN"/>
</dbReference>
<organism evidence="17 18">
    <name type="scientific">Arsenicitalea aurantiaca</name>
    <dbReference type="NCBI Taxonomy" id="1783274"/>
    <lineage>
        <taxon>Bacteria</taxon>
        <taxon>Pseudomonadati</taxon>
        <taxon>Pseudomonadota</taxon>
        <taxon>Alphaproteobacteria</taxon>
        <taxon>Hyphomicrobiales</taxon>
        <taxon>Devosiaceae</taxon>
        <taxon>Arsenicitalea</taxon>
    </lineage>
</organism>
<keyword evidence="8" id="KW-0479">Metal-binding</keyword>
<keyword evidence="7" id="KW-0645">Protease</keyword>
<dbReference type="PRINTS" id="PR00756">
    <property type="entry name" value="ALADIPTASE"/>
</dbReference>
<keyword evidence="6 17" id="KW-0031">Aminopeptidase</keyword>
<dbReference type="FunFam" id="2.60.40.1840:FF:000001">
    <property type="entry name" value="Aminopeptidase N"/>
    <property type="match status" value="1"/>
</dbReference>
<evidence type="ECO:0000259" key="13">
    <source>
        <dbReference type="Pfam" id="PF01433"/>
    </source>
</evidence>
<dbReference type="Gene3D" id="3.30.2010.30">
    <property type="match status" value="1"/>
</dbReference>
<dbReference type="InterPro" id="IPR038438">
    <property type="entry name" value="PepN_Ig-like_sf"/>
</dbReference>
<dbReference type="EMBL" id="RZNJ01000003">
    <property type="protein sequence ID" value="RUT30971.1"/>
    <property type="molecule type" value="Genomic_DNA"/>
</dbReference>
<dbReference type="Pfam" id="PF17432">
    <property type="entry name" value="DUF3458_C"/>
    <property type="match status" value="1"/>
</dbReference>
<evidence type="ECO:0000256" key="12">
    <source>
        <dbReference type="NCBIfam" id="TIGR02414"/>
    </source>
</evidence>
<gene>
    <name evidence="17" type="ORF">EMQ25_08815</name>
</gene>
<evidence type="ECO:0000256" key="1">
    <source>
        <dbReference type="ARBA" id="ARBA00000098"/>
    </source>
</evidence>
<dbReference type="InterPro" id="IPR042097">
    <property type="entry name" value="Aminopeptidase_N-like_N_sf"/>
</dbReference>
<comment type="catalytic activity">
    <reaction evidence="1">
        <text>Release of an N-terminal amino acid, Xaa-|-Yaa- from a peptide, amide or arylamide. Xaa is preferably Ala, but may be most amino acids including Pro (slow action). When a terminal hydrophobic residue is followed by a prolyl residue, the two may be released as an intact Xaa-Pro dipeptide.</text>
        <dbReference type="EC" id="3.4.11.2"/>
    </reaction>
</comment>
<evidence type="ECO:0000256" key="11">
    <source>
        <dbReference type="ARBA" id="ARBA00023049"/>
    </source>
</evidence>
<dbReference type="GO" id="GO:0006508">
    <property type="term" value="P:proteolysis"/>
    <property type="evidence" value="ECO:0007669"/>
    <property type="project" value="UniProtKB-UniRule"/>
</dbReference>
<dbReference type="InterPro" id="IPR035414">
    <property type="entry name" value="Peptidase_M1_pepN_Ig-like"/>
</dbReference>
<dbReference type="SUPFAM" id="SSF55486">
    <property type="entry name" value="Metalloproteases ('zincins'), catalytic domain"/>
    <property type="match status" value="1"/>
</dbReference>
<dbReference type="InterPro" id="IPR014782">
    <property type="entry name" value="Peptidase_M1_dom"/>
</dbReference>
<name>A0A433XA57_9HYPH</name>
<dbReference type="GO" id="GO:0016285">
    <property type="term" value="F:alanyl aminopeptidase activity"/>
    <property type="evidence" value="ECO:0007669"/>
    <property type="project" value="UniProtKB-EC"/>
</dbReference>
<dbReference type="Gene3D" id="1.10.390.10">
    <property type="entry name" value="Neutral Protease Domain 2"/>
    <property type="match status" value="1"/>
</dbReference>
<accession>A0A433XA57</accession>
<sequence length="882" mass="96854">MRTETDQTIYLKDYAPSPYLIERVELDVRFEESETRVRALLTILPNRDTEPGTPLVLDGDELTLDTIAIDGLPLVLSAYAATPDALTLMEPPHRRFVLETEVRLTPETNTRLMGLYRSNGVWCTQCEPEGFRRITYFLDRPDILSTYKVTMTADRALAPILLSNGNPSGGGDAGDGRHYAVWEDPFPKPAYLFALVAGDLAAIHDSFTTASGRKVALAIYCEHGKQEQCAYAMDALKRSMAWDERRFGLEYDLDVFNIVAVSDFNFGAMENKGLNIFNDKLVFARPETATDVDYAGIESVIAHEYFHNWTGNRITCRDWFQLCLKEGLTVYRDQEFTMDERSRPVARIEDVRKLRATQFPEDGGPLAHPARPDNYREINNFYTATVYEKGAEIVRMLATLLGEAGFRKGMDLYFERHDGDATTIEAFIAVFAEASGRDLSQFEQWYLQAGTPDLEVGETWDEATRRYSLSFRQRTRPTPGQPEKAPMVIPVRFGLVGPNGSDMGWSGVSGGRVESDLIVLEDGETTITFEGVASRPVPSLLRGFSAPVNLTSSLGQAEKLFLARHDADPFNRWQALQDVAMKLIIDAVDGAALSTADADAFTDALVETLGAEGLDDAFKAHALTLPAETDIARIIGKSVDPDAIHAARQSLIAAISERAGHALGEAYDARSADTPYSPGAAEAGRRALRNTVLGLLVRGGAPGAAARATTQYHEAGNMTDRLAALSSAVAAWTGDAQALLEDFRTHHTADPLVYDKWLAANAIAPHGGTLERLRAILADPDFPRNNPNRLRALVGSFANANPTQFGRADGAGFRFVTDFVADVDRRNPNVAARVLTAFRVWRTYEPGRREAAERALRGLAEAGGLSRNTADILARTLDTASG</sequence>
<protein>
    <recommendedName>
        <fullName evidence="5 12">Aminopeptidase N</fullName>
        <ecNumber evidence="4 12">3.4.11.2</ecNumber>
    </recommendedName>
</protein>
<comment type="caution">
    <text evidence="17">The sequence shown here is derived from an EMBL/GenBank/DDBJ whole genome shotgun (WGS) entry which is preliminary data.</text>
</comment>